<dbReference type="UniPathway" id="UPA00053">
    <property type="reaction ID" value="UER00087"/>
</dbReference>
<protein>
    <recommendedName>
        <fullName evidence="2 8">Shikimate dehydrogenase (NADP(+))</fullName>
        <shortName evidence="8">SDH</shortName>
        <ecNumber evidence="2 8">1.1.1.25</ecNumber>
    </recommendedName>
</protein>
<dbReference type="CDD" id="cd01065">
    <property type="entry name" value="NAD_bind_Shikimate_DH"/>
    <property type="match status" value="1"/>
</dbReference>
<feature type="binding site" evidence="8">
    <location>
        <position position="248"/>
    </location>
    <ligand>
        <name>NADP(+)</name>
        <dbReference type="ChEBI" id="CHEBI:58349"/>
    </ligand>
</feature>
<evidence type="ECO:0000256" key="6">
    <source>
        <dbReference type="ARBA" id="ARBA00023141"/>
    </source>
</evidence>
<evidence type="ECO:0000259" key="9">
    <source>
        <dbReference type="Pfam" id="PF01488"/>
    </source>
</evidence>
<feature type="domain" description="SDH C-terminal" evidence="11">
    <location>
        <begin position="248"/>
        <end position="278"/>
    </location>
</feature>
<reference evidence="12 13" key="1">
    <citation type="submission" date="2020-11" db="EMBL/GenBank/DDBJ databases">
        <title>Complete genome sequence for Salinimonas sp. strain G2-b.</title>
        <authorList>
            <person name="Park S.-J."/>
        </authorList>
    </citation>
    <scope>NUCLEOTIDE SEQUENCE [LARGE SCALE GENOMIC DNA]</scope>
    <source>
        <strain evidence="12 13">G2-b</strain>
    </source>
</reference>
<evidence type="ECO:0000256" key="8">
    <source>
        <dbReference type="HAMAP-Rule" id="MF_00222"/>
    </source>
</evidence>
<dbReference type="SUPFAM" id="SSF53223">
    <property type="entry name" value="Aminoacid dehydrogenase-like, N-terminal domain"/>
    <property type="match status" value="1"/>
</dbReference>
<dbReference type="InterPro" id="IPR011342">
    <property type="entry name" value="Shikimate_DH"/>
</dbReference>
<feature type="binding site" evidence="8">
    <location>
        <position position="113"/>
    </location>
    <ligand>
        <name>shikimate</name>
        <dbReference type="ChEBI" id="CHEBI:36208"/>
    </ligand>
</feature>
<feature type="domain" description="Quinate/shikimate 5-dehydrogenase/glutamyl-tRNA reductase" evidence="9">
    <location>
        <begin position="126"/>
        <end position="202"/>
    </location>
</feature>
<comment type="similarity">
    <text evidence="8">Belongs to the shikimate dehydrogenase family.</text>
</comment>
<evidence type="ECO:0000256" key="7">
    <source>
        <dbReference type="ARBA" id="ARBA00049442"/>
    </source>
</evidence>
<keyword evidence="6 8" id="KW-0057">Aromatic amino acid biosynthesis</keyword>
<evidence type="ECO:0000256" key="4">
    <source>
        <dbReference type="ARBA" id="ARBA00022857"/>
    </source>
</evidence>
<feature type="binding site" evidence="8">
    <location>
        <position position="255"/>
    </location>
    <ligand>
        <name>shikimate</name>
        <dbReference type="ChEBI" id="CHEBI:36208"/>
    </ligand>
</feature>
<name>A0A7S9DXD7_9ALTE</name>
<dbReference type="PANTHER" id="PTHR21089:SF1">
    <property type="entry name" value="BIFUNCTIONAL 3-DEHYDROQUINATE DEHYDRATASE_SHIKIMATE DEHYDROGENASE, CHLOROPLASTIC"/>
    <property type="match status" value="1"/>
</dbReference>
<dbReference type="PANTHER" id="PTHR21089">
    <property type="entry name" value="SHIKIMATE DEHYDROGENASE"/>
    <property type="match status" value="1"/>
</dbReference>
<evidence type="ECO:0000313" key="13">
    <source>
        <dbReference type="Proteomes" id="UP000595095"/>
    </source>
</evidence>
<dbReference type="InterPro" id="IPR022893">
    <property type="entry name" value="Shikimate_DH_fam"/>
</dbReference>
<dbReference type="GO" id="GO:0005829">
    <property type="term" value="C:cytosol"/>
    <property type="evidence" value="ECO:0007669"/>
    <property type="project" value="TreeGrafter"/>
</dbReference>
<comment type="function">
    <text evidence="8">Involved in the biosynthesis of the chorismate, which leads to the biosynthesis of aromatic amino acids. Catalyzes the reversible NADPH linked reduction of 3-dehydroshikimate (DHSA) to yield shikimate (SA).</text>
</comment>
<dbReference type="EC" id="1.1.1.25" evidence="2 8"/>
<comment type="subunit">
    <text evidence="8">Homodimer.</text>
</comment>
<evidence type="ECO:0000259" key="11">
    <source>
        <dbReference type="Pfam" id="PF18317"/>
    </source>
</evidence>
<feature type="active site" description="Proton acceptor" evidence="8">
    <location>
        <position position="66"/>
    </location>
</feature>
<feature type="binding site" evidence="8">
    <location>
        <begin position="137"/>
        <end position="141"/>
    </location>
    <ligand>
        <name>NADP(+)</name>
        <dbReference type="ChEBI" id="CHEBI:58349"/>
    </ligand>
</feature>
<feature type="binding site" evidence="8">
    <location>
        <position position="226"/>
    </location>
    <ligand>
        <name>shikimate</name>
        <dbReference type="ChEBI" id="CHEBI:36208"/>
    </ligand>
</feature>
<comment type="pathway">
    <text evidence="1 8">Metabolic intermediate biosynthesis; chorismate biosynthesis; chorismate from D-erythrose 4-phosphate and phosphoenolpyruvate: step 4/7.</text>
</comment>
<feature type="binding site" evidence="8">
    <location>
        <position position="62"/>
    </location>
    <ligand>
        <name>shikimate</name>
        <dbReference type="ChEBI" id="CHEBI:36208"/>
    </ligand>
</feature>
<dbReference type="InterPro" id="IPR046346">
    <property type="entry name" value="Aminoacid_DH-like_N_sf"/>
</dbReference>
<keyword evidence="4 8" id="KW-0521">NADP</keyword>
<feature type="binding site" evidence="8">
    <location>
        <position position="224"/>
    </location>
    <ligand>
        <name>NADP(+)</name>
        <dbReference type="ChEBI" id="CHEBI:58349"/>
    </ligand>
</feature>
<keyword evidence="13" id="KW-1185">Reference proteome</keyword>
<gene>
    <name evidence="8 12" type="primary">aroE</name>
    <name evidence="12" type="ORF">IT774_16825</name>
</gene>
<keyword evidence="3 8" id="KW-0028">Amino-acid biosynthesis</keyword>
<dbReference type="Pfam" id="PF08501">
    <property type="entry name" value="Shikimate_dh_N"/>
    <property type="match status" value="1"/>
</dbReference>
<accession>A0A7S9DXD7</accession>
<evidence type="ECO:0000256" key="3">
    <source>
        <dbReference type="ARBA" id="ARBA00022605"/>
    </source>
</evidence>
<evidence type="ECO:0000313" key="12">
    <source>
        <dbReference type="EMBL" id="QPG05699.1"/>
    </source>
</evidence>
<dbReference type="GO" id="GO:0009073">
    <property type="term" value="P:aromatic amino acid family biosynthetic process"/>
    <property type="evidence" value="ECO:0007669"/>
    <property type="project" value="UniProtKB-KW"/>
</dbReference>
<comment type="catalytic activity">
    <reaction evidence="7 8">
        <text>shikimate + NADP(+) = 3-dehydroshikimate + NADPH + H(+)</text>
        <dbReference type="Rhea" id="RHEA:17737"/>
        <dbReference type="ChEBI" id="CHEBI:15378"/>
        <dbReference type="ChEBI" id="CHEBI:16630"/>
        <dbReference type="ChEBI" id="CHEBI:36208"/>
        <dbReference type="ChEBI" id="CHEBI:57783"/>
        <dbReference type="ChEBI" id="CHEBI:58349"/>
        <dbReference type="EC" id="1.1.1.25"/>
    </reaction>
</comment>
<dbReference type="InterPro" id="IPR041121">
    <property type="entry name" value="SDH_C"/>
</dbReference>
<dbReference type="Gene3D" id="3.40.50.10860">
    <property type="entry name" value="Leucine Dehydrogenase, chain A, domain 1"/>
    <property type="match status" value="1"/>
</dbReference>
<dbReference type="InterPro" id="IPR036291">
    <property type="entry name" value="NAD(P)-bd_dom_sf"/>
</dbReference>
<organism evidence="12 13">
    <name type="scientific">Salinimonas marina</name>
    <dbReference type="NCBI Taxonomy" id="2785918"/>
    <lineage>
        <taxon>Bacteria</taxon>
        <taxon>Pseudomonadati</taxon>
        <taxon>Pseudomonadota</taxon>
        <taxon>Gammaproteobacteria</taxon>
        <taxon>Alteromonadales</taxon>
        <taxon>Alteromonadaceae</taxon>
        <taxon>Alteromonas/Salinimonas group</taxon>
        <taxon>Salinimonas</taxon>
    </lineage>
</organism>
<evidence type="ECO:0000256" key="1">
    <source>
        <dbReference type="ARBA" id="ARBA00004871"/>
    </source>
</evidence>
<evidence type="ECO:0000256" key="2">
    <source>
        <dbReference type="ARBA" id="ARBA00012962"/>
    </source>
</evidence>
<comment type="caution">
    <text evidence="8">Lacks conserved residue(s) required for the propagation of feature annotation.</text>
</comment>
<evidence type="ECO:0000259" key="10">
    <source>
        <dbReference type="Pfam" id="PF08501"/>
    </source>
</evidence>
<dbReference type="SUPFAM" id="SSF51735">
    <property type="entry name" value="NAD(P)-binding Rossmann-fold domains"/>
    <property type="match status" value="1"/>
</dbReference>
<dbReference type="InterPro" id="IPR006151">
    <property type="entry name" value="Shikm_DH/Glu-tRNA_Rdtase"/>
</dbReference>
<dbReference type="AlphaFoldDB" id="A0A7S9DXD7"/>
<dbReference type="GO" id="GO:0019632">
    <property type="term" value="P:shikimate metabolic process"/>
    <property type="evidence" value="ECO:0007669"/>
    <property type="project" value="InterPro"/>
</dbReference>
<proteinExistence type="inferred from homology"/>
<sequence length="283" mass="30329">MKKFAVFGNPVAHSLSPTIHQMFAEQCDVAISYDKLCPPLEDFAGSLEHFFEDPHAVGCNVTMPFKGEAAKLATRLDHAAQLAGAVNTLHRQNSSMRSEDSRSEVSLNGYNTDGVGLVADLKNQAVALADQRVLLIGAGGAARGVIHPLLNAGLKTLIITNRTMAKAENIASQAGDSRVVALDKPGLAECRPDIIVNTTSASLGGELPDLNNISFTQCQLAYDMVYQAEPTVFMKQALELGAQNAADGLGMLVEQAAAAFTIWTSMQPQTRPVIEALRQQLRR</sequence>
<dbReference type="EMBL" id="CP064795">
    <property type="protein sequence ID" value="QPG05699.1"/>
    <property type="molecule type" value="Genomic_DNA"/>
</dbReference>
<dbReference type="KEGG" id="smaa:IT774_16825"/>
<dbReference type="NCBIfam" id="NF001310">
    <property type="entry name" value="PRK00258.1-2"/>
    <property type="match status" value="1"/>
</dbReference>
<feature type="domain" description="Shikimate dehydrogenase substrate binding N-terminal" evidence="10">
    <location>
        <begin position="6"/>
        <end position="89"/>
    </location>
</feature>
<feature type="binding site" evidence="8">
    <location>
        <begin position="14"/>
        <end position="16"/>
    </location>
    <ligand>
        <name>shikimate</name>
        <dbReference type="ChEBI" id="CHEBI:36208"/>
    </ligand>
</feature>
<dbReference type="Proteomes" id="UP000595095">
    <property type="component" value="Chromosome"/>
</dbReference>
<dbReference type="Pfam" id="PF01488">
    <property type="entry name" value="Shikimate_DH"/>
    <property type="match status" value="1"/>
</dbReference>
<dbReference type="GO" id="GO:0004764">
    <property type="term" value="F:shikimate 3-dehydrogenase (NADP+) activity"/>
    <property type="evidence" value="ECO:0007669"/>
    <property type="project" value="UniProtKB-UniRule"/>
</dbReference>
<feature type="binding site" evidence="8">
    <location>
        <begin position="161"/>
        <end position="166"/>
    </location>
    <ligand>
        <name>NADP(+)</name>
        <dbReference type="ChEBI" id="CHEBI:58349"/>
    </ligand>
</feature>
<dbReference type="GO" id="GO:0050661">
    <property type="term" value="F:NADP binding"/>
    <property type="evidence" value="ECO:0007669"/>
    <property type="project" value="InterPro"/>
</dbReference>
<dbReference type="GO" id="GO:0009423">
    <property type="term" value="P:chorismate biosynthetic process"/>
    <property type="evidence" value="ECO:0007669"/>
    <property type="project" value="UniProtKB-UniRule"/>
</dbReference>
<dbReference type="GO" id="GO:0008652">
    <property type="term" value="P:amino acid biosynthetic process"/>
    <property type="evidence" value="ECO:0007669"/>
    <property type="project" value="UniProtKB-KW"/>
</dbReference>
<dbReference type="HAMAP" id="MF_00222">
    <property type="entry name" value="Shikimate_DH_AroE"/>
    <property type="match status" value="1"/>
</dbReference>
<feature type="binding site" evidence="8">
    <location>
        <position position="87"/>
    </location>
    <ligand>
        <name>shikimate</name>
        <dbReference type="ChEBI" id="CHEBI:36208"/>
    </ligand>
</feature>
<evidence type="ECO:0000256" key="5">
    <source>
        <dbReference type="ARBA" id="ARBA00023002"/>
    </source>
</evidence>
<dbReference type="InterPro" id="IPR013708">
    <property type="entry name" value="Shikimate_DH-bd_N"/>
</dbReference>
<keyword evidence="5 8" id="KW-0560">Oxidoreductase</keyword>
<dbReference type="Gene3D" id="3.40.50.720">
    <property type="entry name" value="NAD(P)-binding Rossmann-like Domain"/>
    <property type="match status" value="1"/>
</dbReference>
<dbReference type="NCBIfam" id="TIGR00507">
    <property type="entry name" value="aroE"/>
    <property type="match status" value="1"/>
</dbReference>
<dbReference type="Pfam" id="PF18317">
    <property type="entry name" value="SDH_C"/>
    <property type="match status" value="1"/>
</dbReference>